<evidence type="ECO:0000256" key="1">
    <source>
        <dbReference type="SAM" id="Phobius"/>
    </source>
</evidence>
<keyword evidence="1" id="KW-0812">Transmembrane</keyword>
<keyword evidence="1" id="KW-0472">Membrane</keyword>
<evidence type="ECO:0000313" key="2">
    <source>
        <dbReference type="EMBL" id="KAL3617599.1"/>
    </source>
</evidence>
<reference evidence="3" key="1">
    <citation type="journal article" date="2024" name="IScience">
        <title>Strigolactones Initiate the Formation of Haustorium-like Structures in Castilleja.</title>
        <authorList>
            <person name="Buerger M."/>
            <person name="Peterson D."/>
            <person name="Chory J."/>
        </authorList>
    </citation>
    <scope>NUCLEOTIDE SEQUENCE [LARGE SCALE GENOMIC DNA]</scope>
</reference>
<gene>
    <name evidence="2" type="ORF">CASFOL_037920</name>
</gene>
<accession>A0ABD3BK56</accession>
<organism evidence="2 3">
    <name type="scientific">Castilleja foliolosa</name>
    <dbReference type="NCBI Taxonomy" id="1961234"/>
    <lineage>
        <taxon>Eukaryota</taxon>
        <taxon>Viridiplantae</taxon>
        <taxon>Streptophyta</taxon>
        <taxon>Embryophyta</taxon>
        <taxon>Tracheophyta</taxon>
        <taxon>Spermatophyta</taxon>
        <taxon>Magnoliopsida</taxon>
        <taxon>eudicotyledons</taxon>
        <taxon>Gunneridae</taxon>
        <taxon>Pentapetalae</taxon>
        <taxon>asterids</taxon>
        <taxon>lamiids</taxon>
        <taxon>Lamiales</taxon>
        <taxon>Orobanchaceae</taxon>
        <taxon>Pedicularideae</taxon>
        <taxon>Castillejinae</taxon>
        <taxon>Castilleja</taxon>
    </lineage>
</organism>
<proteinExistence type="predicted"/>
<dbReference type="Proteomes" id="UP001632038">
    <property type="component" value="Unassembled WGS sequence"/>
</dbReference>
<sequence length="58" mass="7176">MHYCCLDALKISGHKRHLMDYEYILGESRYVYSYMLFWLVIFACKFRFAYFLQARLNH</sequence>
<feature type="transmembrane region" description="Helical" evidence="1">
    <location>
        <begin position="31"/>
        <end position="52"/>
    </location>
</feature>
<dbReference type="AlphaFoldDB" id="A0ABD3BK56"/>
<keyword evidence="3" id="KW-1185">Reference proteome</keyword>
<evidence type="ECO:0000313" key="3">
    <source>
        <dbReference type="Proteomes" id="UP001632038"/>
    </source>
</evidence>
<comment type="caution">
    <text evidence="2">The sequence shown here is derived from an EMBL/GenBank/DDBJ whole genome shotgun (WGS) entry which is preliminary data.</text>
</comment>
<name>A0ABD3BK56_9LAMI</name>
<protein>
    <submittedName>
        <fullName evidence="2">Uncharacterized protein</fullName>
    </submittedName>
</protein>
<dbReference type="EMBL" id="JAVIJP010000081">
    <property type="protein sequence ID" value="KAL3617599.1"/>
    <property type="molecule type" value="Genomic_DNA"/>
</dbReference>
<keyword evidence="1" id="KW-1133">Transmembrane helix</keyword>